<evidence type="ECO:0000256" key="1">
    <source>
        <dbReference type="ARBA" id="ARBA00006382"/>
    </source>
</evidence>
<dbReference type="HOGENOM" id="CLU_025763_1_2_9"/>
<organism evidence="10 11">
    <name type="scientific">Phascolarctobacterium succinatutens YIT 12067</name>
    <dbReference type="NCBI Taxonomy" id="626939"/>
    <lineage>
        <taxon>Bacteria</taxon>
        <taxon>Bacillati</taxon>
        <taxon>Bacillota</taxon>
        <taxon>Negativicutes</taxon>
        <taxon>Acidaminococcales</taxon>
        <taxon>Acidaminococcaceae</taxon>
        <taxon>Phascolarctobacterium</taxon>
    </lineage>
</organism>
<feature type="active site" description="Proton donor" evidence="5">
    <location>
        <position position="115"/>
    </location>
</feature>
<evidence type="ECO:0000313" key="11">
    <source>
        <dbReference type="Proteomes" id="UP000004923"/>
    </source>
</evidence>
<feature type="binding site" evidence="6">
    <location>
        <position position="199"/>
    </location>
    <ligand>
        <name>NAD(+)</name>
        <dbReference type="ChEBI" id="CHEBI:57540"/>
    </ligand>
</feature>
<gene>
    <name evidence="10" type="primary">gluD</name>
    <name evidence="10" type="ORF">HMPREF9443_01184</name>
</gene>
<dbReference type="InterPro" id="IPR033922">
    <property type="entry name" value="NAD_bind_Glu_DH"/>
</dbReference>
<dbReference type="Gene3D" id="3.40.50.10860">
    <property type="entry name" value="Leucine Dehydrogenase, chain A, domain 1"/>
    <property type="match status" value="1"/>
</dbReference>
<feature type="binding site" evidence="6">
    <location>
        <position position="79"/>
    </location>
    <ligand>
        <name>substrate</name>
    </ligand>
</feature>
<proteinExistence type="inferred from homology"/>
<feature type="domain" description="Glutamate/phenylalanine/leucine/valine/L-tryptophan dehydrogenase C-terminal" evidence="9">
    <location>
        <begin position="192"/>
        <end position="422"/>
    </location>
</feature>
<evidence type="ECO:0000256" key="3">
    <source>
        <dbReference type="ARBA" id="ARBA00023002"/>
    </source>
</evidence>
<dbReference type="eggNOG" id="COG0334">
    <property type="taxonomic scope" value="Bacteria"/>
</dbReference>
<dbReference type="FunFam" id="3.40.50.10860:FF:000003">
    <property type="entry name" value="Glutamate dehydrogenase"/>
    <property type="match status" value="1"/>
</dbReference>
<evidence type="ECO:0000256" key="2">
    <source>
        <dbReference type="ARBA" id="ARBA00012896"/>
    </source>
</evidence>
<reference evidence="10 11" key="1">
    <citation type="submission" date="2011-01" db="EMBL/GenBank/DDBJ databases">
        <authorList>
            <person name="Weinstock G."/>
            <person name="Sodergren E."/>
            <person name="Clifton S."/>
            <person name="Fulton L."/>
            <person name="Fulton B."/>
            <person name="Courtney L."/>
            <person name="Fronick C."/>
            <person name="Harrison M."/>
            <person name="Strong C."/>
            <person name="Farmer C."/>
            <person name="Delahaunty K."/>
            <person name="Markovic C."/>
            <person name="Hall O."/>
            <person name="Minx P."/>
            <person name="Tomlinson C."/>
            <person name="Mitreva M."/>
            <person name="Hou S."/>
            <person name="Chen J."/>
            <person name="Wollam A."/>
            <person name="Pepin K.H."/>
            <person name="Johnson M."/>
            <person name="Bhonagiri V."/>
            <person name="Zhang X."/>
            <person name="Suruliraj S."/>
            <person name="Warren W."/>
            <person name="Chinwalla A."/>
            <person name="Mardis E.R."/>
            <person name="Wilson R.K."/>
        </authorList>
    </citation>
    <scope>NUCLEOTIDE SEQUENCE [LARGE SCALE GENOMIC DNA]</scope>
    <source>
        <strain evidence="10 11">YIT 12067</strain>
    </source>
</reference>
<dbReference type="Gene3D" id="3.40.50.720">
    <property type="entry name" value="NAD(P)-binding Rossmann-like Domain"/>
    <property type="match status" value="1"/>
</dbReference>
<keyword evidence="11" id="KW-1185">Reference proteome</keyword>
<feature type="site" description="Important for catalysis" evidence="7">
    <location>
        <position position="155"/>
    </location>
</feature>
<evidence type="ECO:0000256" key="5">
    <source>
        <dbReference type="PIRSR" id="PIRSR000185-1"/>
    </source>
</evidence>
<dbReference type="SUPFAM" id="SSF53223">
    <property type="entry name" value="Aminoacid dehydrogenase-like, N-terminal domain"/>
    <property type="match status" value="1"/>
</dbReference>
<feature type="binding site" evidence="6">
    <location>
        <position position="103"/>
    </location>
    <ligand>
        <name>substrate</name>
    </ligand>
</feature>
<dbReference type="Pfam" id="PF02812">
    <property type="entry name" value="ELFV_dehydrog_N"/>
    <property type="match status" value="1"/>
</dbReference>
<sequence length="424" mass="45468">MGLYPFGKQGGLIMNIFEMAQIPLNKAIETMKLDAGAAAIIAVPERTLEVSIPVKMDDGTTKVFTGYRSQHSTILGPAKGGVRYHQNVSMDEVKTLAFWMTCKCAVAGLPYGGGKGGIIVDPSKLSKAELERLTRGYIDKIAPIIGEKRDIPAPDMNTNAQIMGWMMDEYSKLAGQYEPGFITGKAISVGGSLGRTAATGRGVVVAALEALKLKGIQPHEATAAVQGFGNVGSWTAKLFCDAGVKVIALSDVYGAIFKEDGFDCYDVDAYVKKTGSVIGYPGSKAISNAELLAMEVTVLAPCAIELQLTMENAAAVQASIICEGANGPTTPEADDILEAKGVMVIPDILANGGGVTVSYFEWVQNLYRYFWPEEEVIEKQNALMRKAFKAVYEKAKQYNVTLRVAAYMVALGSLEEAMKIRGMI</sequence>
<dbReference type="InterPro" id="IPR006097">
    <property type="entry name" value="Glu/Leu/Phe/Val/Trp_DH_dimer"/>
</dbReference>
<dbReference type="SMART" id="SM00839">
    <property type="entry name" value="ELFV_dehydrog"/>
    <property type="match status" value="1"/>
</dbReference>
<evidence type="ECO:0000256" key="6">
    <source>
        <dbReference type="PIRSR" id="PIRSR000185-2"/>
    </source>
</evidence>
<dbReference type="InterPro" id="IPR046346">
    <property type="entry name" value="Aminoacid_DH-like_N_sf"/>
</dbReference>
<dbReference type="InterPro" id="IPR006096">
    <property type="entry name" value="Glu/Leu/Phe/Val/Trp_DH_C"/>
</dbReference>
<comment type="caution">
    <text evidence="10">The sequence shown here is derived from an EMBL/GenBank/DDBJ whole genome shotgun (WGS) entry which is preliminary data.</text>
</comment>
<evidence type="ECO:0000256" key="7">
    <source>
        <dbReference type="PIRSR" id="PIRSR000185-3"/>
    </source>
</evidence>
<comment type="similarity">
    <text evidence="1 4 8">Belongs to the Glu/Leu/Phe/Val dehydrogenases family.</text>
</comment>
<keyword evidence="6" id="KW-0520">NAD</keyword>
<dbReference type="InterPro" id="IPR014362">
    <property type="entry name" value="Glu_DH"/>
</dbReference>
<dbReference type="GO" id="GO:0006538">
    <property type="term" value="P:L-glutamate catabolic process"/>
    <property type="evidence" value="ECO:0007669"/>
    <property type="project" value="TreeGrafter"/>
</dbReference>
<dbReference type="InterPro" id="IPR006095">
    <property type="entry name" value="Glu/Leu/Phe/Val/Trp_DH"/>
</dbReference>
<protein>
    <recommendedName>
        <fullName evidence="2 4">Glutamate dehydrogenase</fullName>
    </recommendedName>
</protein>
<evidence type="ECO:0000313" key="10">
    <source>
        <dbReference type="EMBL" id="EFY04817.1"/>
    </source>
</evidence>
<dbReference type="PROSITE" id="PS00074">
    <property type="entry name" value="GLFV_DEHYDROGENASE"/>
    <property type="match status" value="1"/>
</dbReference>
<dbReference type="GO" id="GO:0000166">
    <property type="term" value="F:nucleotide binding"/>
    <property type="evidence" value="ECO:0007669"/>
    <property type="project" value="UniProtKB-KW"/>
</dbReference>
<keyword evidence="6" id="KW-0547">Nucleotide-binding</keyword>
<feature type="binding site" evidence="6">
    <location>
        <position position="358"/>
    </location>
    <ligand>
        <name>substrate</name>
    </ligand>
</feature>
<dbReference type="SUPFAM" id="SSF51735">
    <property type="entry name" value="NAD(P)-binding Rossmann-fold domains"/>
    <property type="match status" value="1"/>
</dbReference>
<name>E8LEA6_9FIRM</name>
<accession>E8LEA6</accession>
<dbReference type="Pfam" id="PF00208">
    <property type="entry name" value="ELFV_dehydrog"/>
    <property type="match status" value="1"/>
</dbReference>
<dbReference type="GO" id="GO:0004352">
    <property type="term" value="F:glutamate dehydrogenase (NAD+) activity"/>
    <property type="evidence" value="ECO:0007669"/>
    <property type="project" value="TreeGrafter"/>
</dbReference>
<dbReference type="InterPro" id="IPR036291">
    <property type="entry name" value="NAD(P)-bd_dom_sf"/>
</dbReference>
<evidence type="ECO:0000259" key="9">
    <source>
        <dbReference type="SMART" id="SM00839"/>
    </source>
</evidence>
<dbReference type="PANTHER" id="PTHR11606">
    <property type="entry name" value="GLUTAMATE DEHYDROGENASE"/>
    <property type="match status" value="1"/>
</dbReference>
<dbReference type="Proteomes" id="UP000004923">
    <property type="component" value="Unassembled WGS sequence"/>
</dbReference>
<keyword evidence="3 4" id="KW-0560">Oxidoreductase</keyword>
<dbReference type="PRINTS" id="PR00082">
    <property type="entry name" value="GLFDHDRGNASE"/>
</dbReference>
<dbReference type="CDD" id="cd01076">
    <property type="entry name" value="NAD_bind_1_Glu_DH"/>
    <property type="match status" value="1"/>
</dbReference>
<dbReference type="AlphaFoldDB" id="E8LEA6"/>
<evidence type="ECO:0000256" key="8">
    <source>
        <dbReference type="RuleBase" id="RU004417"/>
    </source>
</evidence>
<dbReference type="PIRSF" id="PIRSF000185">
    <property type="entry name" value="Glu_DH"/>
    <property type="match status" value="1"/>
</dbReference>
<dbReference type="InterPro" id="IPR033524">
    <property type="entry name" value="Glu/Leu/Phe/Val_DH_AS"/>
</dbReference>
<evidence type="ECO:0000256" key="4">
    <source>
        <dbReference type="PIRNR" id="PIRNR000185"/>
    </source>
</evidence>
<feature type="binding site" evidence="6">
    <location>
        <position position="230"/>
    </location>
    <ligand>
        <name>NAD(+)</name>
        <dbReference type="ChEBI" id="CHEBI:57540"/>
    </ligand>
</feature>
<dbReference type="EMBL" id="AEVN01000048">
    <property type="protein sequence ID" value="EFY04817.1"/>
    <property type="molecule type" value="Genomic_DNA"/>
</dbReference>
<dbReference type="PANTHER" id="PTHR11606:SF13">
    <property type="entry name" value="GLUTAMATE DEHYDROGENASE 1, MITOCHONDRIAL"/>
    <property type="match status" value="1"/>
</dbReference>